<dbReference type="Proteomes" id="UP000681722">
    <property type="component" value="Unassembled WGS sequence"/>
</dbReference>
<reference evidence="2" key="1">
    <citation type="submission" date="2021-02" db="EMBL/GenBank/DDBJ databases">
        <authorList>
            <person name="Nowell W R."/>
        </authorList>
    </citation>
    <scope>NUCLEOTIDE SEQUENCE</scope>
</reference>
<organism evidence="2 3">
    <name type="scientific">Didymodactylos carnosus</name>
    <dbReference type="NCBI Taxonomy" id="1234261"/>
    <lineage>
        <taxon>Eukaryota</taxon>
        <taxon>Metazoa</taxon>
        <taxon>Spiralia</taxon>
        <taxon>Gnathifera</taxon>
        <taxon>Rotifera</taxon>
        <taxon>Eurotatoria</taxon>
        <taxon>Bdelloidea</taxon>
        <taxon>Philodinida</taxon>
        <taxon>Philodinidae</taxon>
        <taxon>Didymodactylos</taxon>
    </lineage>
</organism>
<sequence length="84" mass="9788">MTLVKSPERKQIENFLGVLFNVLFTITGSSFSWFTLTGHIFRKELKRLISKCLSINYANNVVEVFGTNKRPGEERQLKLQTMRH</sequence>
<feature type="transmembrane region" description="Helical" evidence="1">
    <location>
        <begin position="15"/>
        <end position="41"/>
    </location>
</feature>
<accession>A0A8S2NE86</accession>
<keyword evidence="1" id="KW-0472">Membrane</keyword>
<gene>
    <name evidence="2" type="ORF">SRO942_LOCUS24997</name>
</gene>
<evidence type="ECO:0000313" key="3">
    <source>
        <dbReference type="Proteomes" id="UP000681722"/>
    </source>
</evidence>
<dbReference type="OrthoDB" id="9990906at2759"/>
<keyword evidence="1" id="KW-0812">Transmembrane</keyword>
<evidence type="ECO:0000313" key="2">
    <source>
        <dbReference type="EMBL" id="CAF3990152.1"/>
    </source>
</evidence>
<protein>
    <submittedName>
        <fullName evidence="2">Uncharacterized protein</fullName>
    </submittedName>
</protein>
<comment type="caution">
    <text evidence="2">The sequence shown here is derived from an EMBL/GenBank/DDBJ whole genome shotgun (WGS) entry which is preliminary data.</text>
</comment>
<proteinExistence type="predicted"/>
<evidence type="ECO:0000256" key="1">
    <source>
        <dbReference type="SAM" id="Phobius"/>
    </source>
</evidence>
<keyword evidence="1" id="KW-1133">Transmembrane helix</keyword>
<name>A0A8S2NE86_9BILA</name>
<dbReference type="AlphaFoldDB" id="A0A8S2NE86"/>
<dbReference type="EMBL" id="CAJOBC010009529">
    <property type="protein sequence ID" value="CAF3990152.1"/>
    <property type="molecule type" value="Genomic_DNA"/>
</dbReference>